<dbReference type="Gene3D" id="3.40.50.800">
    <property type="entry name" value="Anticodon-binding domain"/>
    <property type="match status" value="1"/>
</dbReference>
<evidence type="ECO:0000313" key="13">
    <source>
        <dbReference type="Proteomes" id="UP001634747"/>
    </source>
</evidence>
<dbReference type="SUPFAM" id="SSF55826">
    <property type="entry name" value="YbaK/ProRS associated domain"/>
    <property type="match status" value="1"/>
</dbReference>
<comment type="function">
    <text evidence="10">Catalyzes the attachment of proline to tRNA(Pro) in a two-step reaction: proline is first activated by ATP to form Pro-AMP and then transferred to the acceptor end of tRNA(Pro). As ProRS can inadvertently accommodate and process non-cognate amino acids such as alanine and cysteine, to avoid such errors it has two additional distinct editing activities against alanine. One activity is designated as 'pretransfer' editing and involves the tRNA(Pro)-independent hydrolysis of activated Ala-AMP. The other activity is designated 'posttransfer' editing and involves deacylation of mischarged Ala-tRNA(Pro). The misacylated Cys-tRNA(Pro) is not edited by ProRS.</text>
</comment>
<dbReference type="EC" id="6.1.1.15" evidence="10"/>
<dbReference type="Pfam" id="PF04073">
    <property type="entry name" value="tRNA_edit"/>
    <property type="match status" value="1"/>
</dbReference>
<dbReference type="PRINTS" id="PR01046">
    <property type="entry name" value="TRNASYNTHPRO"/>
</dbReference>
<comment type="subunit">
    <text evidence="2 10">Homodimer.</text>
</comment>
<dbReference type="InterPro" id="IPR036754">
    <property type="entry name" value="YbaK/aa-tRNA-synt-asso_dom_sf"/>
</dbReference>
<evidence type="ECO:0000256" key="3">
    <source>
        <dbReference type="ARBA" id="ARBA00022490"/>
    </source>
</evidence>
<evidence type="ECO:0000256" key="9">
    <source>
        <dbReference type="ARBA" id="ARBA00047671"/>
    </source>
</evidence>
<dbReference type="InterPro" id="IPR050062">
    <property type="entry name" value="Pro-tRNA_synthetase"/>
</dbReference>
<keyword evidence="4 10" id="KW-0436">Ligase</keyword>
<evidence type="ECO:0000256" key="10">
    <source>
        <dbReference type="HAMAP-Rule" id="MF_01569"/>
    </source>
</evidence>
<dbReference type="SUPFAM" id="SSF55681">
    <property type="entry name" value="Class II aaRS and biotin synthetases"/>
    <property type="match status" value="1"/>
</dbReference>
<dbReference type="GO" id="GO:0004827">
    <property type="term" value="F:proline-tRNA ligase activity"/>
    <property type="evidence" value="ECO:0007669"/>
    <property type="project" value="UniProtKB-EC"/>
</dbReference>
<keyword evidence="8 10" id="KW-0030">Aminoacyl-tRNA synthetase</keyword>
<dbReference type="InterPro" id="IPR023717">
    <property type="entry name" value="Pro-tRNA-Synthase_IIa_type1"/>
</dbReference>
<keyword evidence="5 10" id="KW-0547">Nucleotide-binding</keyword>
<dbReference type="InterPro" id="IPR002314">
    <property type="entry name" value="aa-tRNA-synt_IIb"/>
</dbReference>
<organism evidence="12 13">
    <name type="scientific">Terriglobus aquaticus</name>
    <dbReference type="NCBI Taxonomy" id="940139"/>
    <lineage>
        <taxon>Bacteria</taxon>
        <taxon>Pseudomonadati</taxon>
        <taxon>Acidobacteriota</taxon>
        <taxon>Terriglobia</taxon>
        <taxon>Terriglobales</taxon>
        <taxon>Acidobacteriaceae</taxon>
        <taxon>Terriglobus</taxon>
    </lineage>
</organism>
<dbReference type="Proteomes" id="UP001634747">
    <property type="component" value="Unassembled WGS sequence"/>
</dbReference>
<evidence type="ECO:0000256" key="5">
    <source>
        <dbReference type="ARBA" id="ARBA00022741"/>
    </source>
</evidence>
<reference evidence="12 13" key="1">
    <citation type="submission" date="2024-12" db="EMBL/GenBank/DDBJ databases">
        <authorList>
            <person name="Lee Y."/>
        </authorList>
    </citation>
    <scope>NUCLEOTIDE SEQUENCE [LARGE SCALE GENOMIC DNA]</scope>
    <source>
        <strain evidence="12 13">03SUJ4</strain>
    </source>
</reference>
<dbReference type="RefSeq" id="WP_263414857.1">
    <property type="nucleotide sequence ID" value="NZ_BAABBH010000001.1"/>
</dbReference>
<dbReference type="HAMAP" id="MF_01569">
    <property type="entry name" value="Pro_tRNA_synth_type1"/>
    <property type="match status" value="1"/>
</dbReference>
<dbReference type="Pfam" id="PF00587">
    <property type="entry name" value="tRNA-synt_2b"/>
    <property type="match status" value="1"/>
</dbReference>
<evidence type="ECO:0000313" key="12">
    <source>
        <dbReference type="EMBL" id="MFN2976965.1"/>
    </source>
</evidence>
<evidence type="ECO:0000256" key="2">
    <source>
        <dbReference type="ARBA" id="ARBA00011738"/>
    </source>
</evidence>
<evidence type="ECO:0000256" key="7">
    <source>
        <dbReference type="ARBA" id="ARBA00022917"/>
    </source>
</evidence>
<dbReference type="Pfam" id="PF03129">
    <property type="entry name" value="HGTP_anticodon"/>
    <property type="match status" value="1"/>
</dbReference>
<proteinExistence type="inferred from homology"/>
<keyword evidence="6 10" id="KW-0067">ATP-binding</keyword>
<keyword evidence="3 10" id="KW-0963">Cytoplasm</keyword>
<feature type="domain" description="Aminoacyl-transfer RNA synthetases class-II family profile" evidence="11">
    <location>
        <begin position="67"/>
        <end position="524"/>
    </location>
</feature>
<dbReference type="InterPro" id="IPR006195">
    <property type="entry name" value="aa-tRNA-synth_II"/>
</dbReference>
<dbReference type="NCBIfam" id="NF006625">
    <property type="entry name" value="PRK09194.1"/>
    <property type="match status" value="1"/>
</dbReference>
<dbReference type="InterPro" id="IPR044140">
    <property type="entry name" value="ProRS_anticodon_short"/>
</dbReference>
<sequence length="630" mass="68686">MQRWSTLFIPTLREAPADAEVASHQLLLRAGYIRQLGAGIYSYLPLGWRAVNKIVGIVREEMDKIAQEFYLPALNPREVWEESGRWTGMGDNMFRLKDRKGADLALGMTHEEVMTSIARNELRSYKQLPQIWYQIQTKFRDEPRPKSGLLRVRQFTMKDSYSFDIDQAGLDKSYDLHDAAYRRIFTRCGLEFVGVDADSGAMGGSQSQEFMVYTEAGEDWIASARDENGTVVYAANIEKATSKLDDIQDLEPTGDGLPELVHTPGKAAIADVAEFFGISAAQDIKCVAYMGQAPGPDGTTLEKPVIAFLRGDHQVNETKLAGAARCDDLRPMQADELQRYFDGPAGYLGPIGLTVLPADAFAVNRGFYDAAALGKAKSLSAEVASIFKNERAATVVLDSALEGRKNLVAGANKQDYHFRNVTPGRDFKWTVAADIRNVSAGEPDPVAGLPLRLGKAVEIGHIFKLGYKYSESMGARVLDRNGKETTPIMGSYGIGIERILTAAIEQSAARFGKNDRGEWSYALPAAIAPYPVVVTVTKQSDTALAEAGEKIATALHAAGVDVLLDDRDGSAGVKFKDADLIGAPYRVNIGKKLADGQVELVDRLRGETLDVAVDDVVPAVRKRLAAASNL</sequence>
<dbReference type="EMBL" id="JBJYXY010000001">
    <property type="protein sequence ID" value="MFN2976965.1"/>
    <property type="molecule type" value="Genomic_DNA"/>
</dbReference>
<evidence type="ECO:0000256" key="4">
    <source>
        <dbReference type="ARBA" id="ARBA00022598"/>
    </source>
</evidence>
<dbReference type="PANTHER" id="PTHR42753">
    <property type="entry name" value="MITOCHONDRIAL RIBOSOME PROTEIN L39/PROLYL-TRNA LIGASE FAMILY MEMBER"/>
    <property type="match status" value="1"/>
</dbReference>
<dbReference type="CDD" id="cd04334">
    <property type="entry name" value="ProRS-INS"/>
    <property type="match status" value="1"/>
</dbReference>
<keyword evidence="7 10" id="KW-0648">Protein biosynthesis</keyword>
<dbReference type="InterPro" id="IPR004154">
    <property type="entry name" value="Anticodon-bd"/>
</dbReference>
<dbReference type="InterPro" id="IPR007214">
    <property type="entry name" value="YbaK/aa-tRNA-synth-assoc-dom"/>
</dbReference>
<gene>
    <name evidence="10" type="primary">proS</name>
    <name evidence="12" type="ORF">ACK2TP_14435</name>
</gene>
<comment type="similarity">
    <text evidence="10">Belongs to the class-II aminoacyl-tRNA synthetase family. ProS type 1 subfamily.</text>
</comment>
<dbReference type="PROSITE" id="PS50862">
    <property type="entry name" value="AA_TRNA_LIGASE_II"/>
    <property type="match status" value="1"/>
</dbReference>
<name>A0ABW9KQI3_9BACT</name>
<dbReference type="InterPro" id="IPR004500">
    <property type="entry name" value="Pro-tRNA-synth_IIa_bac-type"/>
</dbReference>
<dbReference type="PANTHER" id="PTHR42753:SF2">
    <property type="entry name" value="PROLINE--TRNA LIGASE"/>
    <property type="match status" value="1"/>
</dbReference>
<dbReference type="NCBIfam" id="TIGR00409">
    <property type="entry name" value="proS_fam_II"/>
    <property type="match status" value="1"/>
</dbReference>
<protein>
    <recommendedName>
        <fullName evidence="10">Proline--tRNA ligase</fullName>
        <ecNumber evidence="10">6.1.1.15</ecNumber>
    </recommendedName>
    <alternativeName>
        <fullName evidence="10">Prolyl-tRNA synthetase</fullName>
        <shortName evidence="10">ProRS</shortName>
    </alternativeName>
</protein>
<dbReference type="Gene3D" id="3.90.960.10">
    <property type="entry name" value="YbaK/aminoacyl-tRNA synthetase-associated domain"/>
    <property type="match status" value="1"/>
</dbReference>
<evidence type="ECO:0000256" key="1">
    <source>
        <dbReference type="ARBA" id="ARBA00004496"/>
    </source>
</evidence>
<dbReference type="InterPro" id="IPR033730">
    <property type="entry name" value="ProRS_core_prok"/>
</dbReference>
<comment type="domain">
    <text evidence="10">Consists of three domains: the N-terminal catalytic domain, the editing domain and the C-terminal anticodon-binding domain.</text>
</comment>
<dbReference type="CDD" id="cd00861">
    <property type="entry name" value="ProRS_anticodon_short"/>
    <property type="match status" value="1"/>
</dbReference>
<evidence type="ECO:0000259" key="11">
    <source>
        <dbReference type="PROSITE" id="PS50862"/>
    </source>
</evidence>
<evidence type="ECO:0000256" key="8">
    <source>
        <dbReference type="ARBA" id="ARBA00023146"/>
    </source>
</evidence>
<dbReference type="InterPro" id="IPR002316">
    <property type="entry name" value="Pro-tRNA-ligase_IIa"/>
</dbReference>
<evidence type="ECO:0000256" key="6">
    <source>
        <dbReference type="ARBA" id="ARBA00022840"/>
    </source>
</evidence>
<comment type="subcellular location">
    <subcellularLocation>
        <location evidence="1 10">Cytoplasm</location>
    </subcellularLocation>
</comment>
<keyword evidence="13" id="KW-1185">Reference proteome</keyword>
<dbReference type="CDD" id="cd00779">
    <property type="entry name" value="ProRS_core_prok"/>
    <property type="match status" value="1"/>
</dbReference>
<comment type="caution">
    <text evidence="12">The sequence shown here is derived from an EMBL/GenBank/DDBJ whole genome shotgun (WGS) entry which is preliminary data.</text>
</comment>
<dbReference type="SUPFAM" id="SSF52954">
    <property type="entry name" value="Class II aaRS ABD-related"/>
    <property type="match status" value="1"/>
</dbReference>
<dbReference type="InterPro" id="IPR036621">
    <property type="entry name" value="Anticodon-bd_dom_sf"/>
</dbReference>
<accession>A0ABW9KQI3</accession>
<dbReference type="InterPro" id="IPR045864">
    <property type="entry name" value="aa-tRNA-synth_II/BPL/LPL"/>
</dbReference>
<comment type="catalytic activity">
    <reaction evidence="9 10">
        <text>tRNA(Pro) + L-proline + ATP = L-prolyl-tRNA(Pro) + AMP + diphosphate</text>
        <dbReference type="Rhea" id="RHEA:14305"/>
        <dbReference type="Rhea" id="RHEA-COMP:9700"/>
        <dbReference type="Rhea" id="RHEA-COMP:9702"/>
        <dbReference type="ChEBI" id="CHEBI:30616"/>
        <dbReference type="ChEBI" id="CHEBI:33019"/>
        <dbReference type="ChEBI" id="CHEBI:60039"/>
        <dbReference type="ChEBI" id="CHEBI:78442"/>
        <dbReference type="ChEBI" id="CHEBI:78532"/>
        <dbReference type="ChEBI" id="CHEBI:456215"/>
        <dbReference type="EC" id="6.1.1.15"/>
    </reaction>
</comment>
<dbReference type="Gene3D" id="3.30.930.10">
    <property type="entry name" value="Bira Bifunctional Protein, Domain 2"/>
    <property type="match status" value="2"/>
</dbReference>